<evidence type="ECO:0000256" key="8">
    <source>
        <dbReference type="RuleBase" id="RU363031"/>
    </source>
</evidence>
<dbReference type="GO" id="GO:0003899">
    <property type="term" value="F:DNA-directed RNA polymerase activity"/>
    <property type="evidence" value="ECO:0007669"/>
    <property type="project" value="UniProtKB-UniRule"/>
</dbReference>
<dbReference type="AlphaFoldDB" id="A0A261F574"/>
<dbReference type="EC" id="2.7.7.6" evidence="6 8"/>
<reference evidence="16 17" key="1">
    <citation type="journal article" date="2017" name="BMC Genomics">
        <title>Comparative genomic and phylogenomic analyses of the Bifidobacteriaceae family.</title>
        <authorList>
            <person name="Lugli G.A."/>
            <person name="Milani C."/>
            <person name="Turroni F."/>
            <person name="Duranti S."/>
            <person name="Mancabelli L."/>
            <person name="Mangifesta M."/>
            <person name="Ferrario C."/>
            <person name="Modesto M."/>
            <person name="Mattarelli P."/>
            <person name="Jiri K."/>
            <person name="van Sinderen D."/>
            <person name="Ventura M."/>
        </authorList>
    </citation>
    <scope>NUCLEOTIDE SEQUENCE [LARGE SCALE GENOMIC DNA]</scope>
    <source>
        <strain evidence="16 17">DSM 24762</strain>
    </source>
</reference>
<dbReference type="EMBL" id="MWWT01000005">
    <property type="protein sequence ID" value="OZG54193.1"/>
    <property type="molecule type" value="Genomic_DNA"/>
</dbReference>
<protein>
    <recommendedName>
        <fullName evidence="6 8">DNA-directed RNA polymerase subunit beta</fullName>
        <shortName evidence="6">RNAP subunit beta</shortName>
        <ecNumber evidence="6 8">2.7.7.6</ecNumber>
    </recommendedName>
    <alternativeName>
        <fullName evidence="6">RNA polymerase subunit beta</fullName>
    </alternativeName>
    <alternativeName>
        <fullName evidence="6">Transcriptase subunit beta</fullName>
    </alternativeName>
</protein>
<proteinExistence type="inferred from homology"/>
<dbReference type="Gene3D" id="3.90.1100.10">
    <property type="match status" value="1"/>
</dbReference>
<comment type="subunit">
    <text evidence="6 8">The RNAP catalytic core consists of 2 alpha, 1 beta, 1 beta' and 1 omega subunit. When a sigma factor is associated with the core the holoenzyme is formed, which can initiate transcription.</text>
</comment>
<comment type="similarity">
    <text evidence="6 7">Belongs to the RNA polymerase beta chain family.</text>
</comment>
<feature type="domain" description="RNA polymerase Rpb2" evidence="14">
    <location>
        <begin position="467"/>
        <end position="535"/>
    </location>
</feature>
<sequence>MGVTANDAGVYSGSEHRADTRKYYTANGKEFPLAATHSNSATAVIARADEHDIKLRKATDRVNFGSIREPIEVPDLLGVQTDSFDWLIGNERWKARVAEDEKNGTFTVPRTSGLEEVFSEISPIENFAQTMSLTFSDPYFEYPRHSVQECKEKDYTYSAPLYVNAEFTNYDTGEIKSQTVFMGDFPLQTPHGTFIIGGTERVIVSQLVRSPGVYFDRQAVQASDKEVFGAKIIPSRGAWLEFEIDKKDVLGVRIDRKRKQSAIVFLKAIGMTDSEIAEAFKDYPLVMQALQEDTTVDQDAALVDLYHKIRPNDAATADAGRNLLDSFYFNTKRYDLARVGRYKINHKLGLEADVNDRSLSREDIIATIKYLVSLHSGAATFPGMRNGEAVELRVDVDDIDHFGNRRIRQVGELVQNQLRTGLSRMERVVRERMTTQDAEAITPQSLLNIRPVAAAIKEFFGTSQLSQFMDQNNPLAGVTNKRRLSALGPGGLSRDRASMEVRDVHQSHFGRMCPIESPEGPNIGLIGSLATFGRVNPFGFIETPYRKVVDGQVTNDVVYMTADQESEHFIAQANQKLDADGRFLTKEALVRDANAEAEDVPVSQVDYMDVSPRQMVSVGASLIPFLEHDEGHRALMGANMQRQAVPLIKSERPLVGTGTEWRAAVDSGDVVKAEKDGVVIYVSGDMIRTLNDDGTQSSYKIVKFQRSNQTTCYNQVPLVNEGDRVEAGSVLADGPATDQGELALGKNLLVAFMPWNGYNYEDAIIISQRLVQDDTLSSIHIEEYEIDARETKLGAEEITRDLPNVGEDALANLDDRGIIRIGAEVEPGDILVGKVTPKGETELTPEERLLRAIFGEKSREVRDTSLRVPHGETGTVIGIKELSREDAEEDGDELPTGVNHMIRVYIAQHRKITQGDKLAGRHGNKGVISRILPEEDMPFLADGTPVDIMLNPLGVPSRMNVGQVLEFHLGWIAKSGWDISLDPNLEAEWKKYIPEGAEKGAPGTPVATPVFDGVKPDVLNGLLSTTLPNRDGDHMVGANGKAQLFDGRTGEPFGKPISVGYMYMLKLHHLVDDKIHARSTGPYSMITQQPLGGKAQFGGQRFGEMEVWALEAYGAAHTLHEMMTVKSDDVDGRVRVYGAIVKGDNLPSAGIPESFKVLLKEMQSLSLNVEVLNAEGVAIDMKEEDSDPVSATDDLGFNIGTRPDASAGYEEPAAAPVTEFQA</sequence>
<feature type="region of interest" description="Disordered" evidence="9">
    <location>
        <begin position="1183"/>
        <end position="1222"/>
    </location>
</feature>
<evidence type="ECO:0000256" key="9">
    <source>
        <dbReference type="SAM" id="MobiDB-lite"/>
    </source>
</evidence>
<keyword evidence="1 6" id="KW-0240">DNA-directed RNA polymerase</keyword>
<dbReference type="InterPro" id="IPR037033">
    <property type="entry name" value="DNA-dir_RNAP_su2_hyb_sf"/>
</dbReference>
<name>A0A261F574_9BIFI</name>
<dbReference type="PANTHER" id="PTHR20856">
    <property type="entry name" value="DNA-DIRECTED RNA POLYMERASE I SUBUNIT 2"/>
    <property type="match status" value="1"/>
</dbReference>
<dbReference type="InterPro" id="IPR014724">
    <property type="entry name" value="RNA_pol_RPB2_OB-fold"/>
</dbReference>
<dbReference type="InterPro" id="IPR037034">
    <property type="entry name" value="RNA_pol_Rpb2_2_sf"/>
</dbReference>
<dbReference type="GO" id="GO:0006351">
    <property type="term" value="P:DNA-templated transcription"/>
    <property type="evidence" value="ECO:0007669"/>
    <property type="project" value="UniProtKB-UniRule"/>
</dbReference>
<evidence type="ECO:0000259" key="12">
    <source>
        <dbReference type="Pfam" id="PF04561"/>
    </source>
</evidence>
<evidence type="ECO:0000256" key="4">
    <source>
        <dbReference type="ARBA" id="ARBA00023163"/>
    </source>
</evidence>
<dbReference type="GO" id="GO:0032549">
    <property type="term" value="F:ribonucleoside binding"/>
    <property type="evidence" value="ECO:0007669"/>
    <property type="project" value="InterPro"/>
</dbReference>
<dbReference type="InterPro" id="IPR015712">
    <property type="entry name" value="DNA-dir_RNA_pol_su2"/>
</dbReference>
<dbReference type="Gene3D" id="3.90.1110.10">
    <property type="entry name" value="RNA polymerase Rpb2, domain 2"/>
    <property type="match status" value="1"/>
</dbReference>
<keyword evidence="17" id="KW-1185">Reference proteome</keyword>
<keyword evidence="2 6" id="KW-0808">Transferase</keyword>
<dbReference type="InterPro" id="IPR042107">
    <property type="entry name" value="DNA-dir_RNA_pol_bsu_ext_1_sf"/>
</dbReference>
<dbReference type="Pfam" id="PF10385">
    <property type="entry name" value="RNA_pol_Rpb2_45"/>
    <property type="match status" value="1"/>
</dbReference>
<evidence type="ECO:0000256" key="7">
    <source>
        <dbReference type="RuleBase" id="RU000434"/>
    </source>
</evidence>
<comment type="caution">
    <text evidence="16">The sequence shown here is derived from an EMBL/GenBank/DDBJ whole genome shotgun (WGS) entry which is preliminary data.</text>
</comment>
<dbReference type="GO" id="GO:0003677">
    <property type="term" value="F:DNA binding"/>
    <property type="evidence" value="ECO:0007669"/>
    <property type="project" value="UniProtKB-UniRule"/>
</dbReference>
<dbReference type="InterPro" id="IPR019462">
    <property type="entry name" value="DNA-dir_RNA_pol_bsu_external_1"/>
</dbReference>
<dbReference type="GO" id="GO:0000428">
    <property type="term" value="C:DNA-directed RNA polymerase complex"/>
    <property type="evidence" value="ECO:0007669"/>
    <property type="project" value="UniProtKB-KW"/>
</dbReference>
<evidence type="ECO:0000313" key="17">
    <source>
        <dbReference type="Proteomes" id="UP000243657"/>
    </source>
</evidence>
<dbReference type="SUPFAM" id="SSF64484">
    <property type="entry name" value="beta and beta-prime subunits of DNA dependent RNA-polymerase"/>
    <property type="match status" value="1"/>
</dbReference>
<dbReference type="InterPro" id="IPR007641">
    <property type="entry name" value="RNA_pol_Rpb2_7"/>
</dbReference>
<feature type="domain" description="DNA-directed RNA polymerase beta subunit external 1" evidence="15">
    <location>
        <begin position="545"/>
        <end position="611"/>
    </location>
</feature>
<evidence type="ECO:0000259" key="14">
    <source>
        <dbReference type="Pfam" id="PF04565"/>
    </source>
</evidence>
<dbReference type="InterPro" id="IPR007120">
    <property type="entry name" value="DNA-dir_RNAP_su2_dom"/>
</dbReference>
<dbReference type="Pfam" id="PF04563">
    <property type="entry name" value="RNA_pol_Rpb2_1"/>
    <property type="match status" value="1"/>
</dbReference>
<dbReference type="Gene3D" id="3.90.1800.10">
    <property type="entry name" value="RNA polymerase alpha subunit dimerisation domain"/>
    <property type="match status" value="1"/>
</dbReference>
<dbReference type="NCBIfam" id="NF001616">
    <property type="entry name" value="PRK00405.1"/>
    <property type="match status" value="1"/>
</dbReference>
<dbReference type="InterPro" id="IPR007644">
    <property type="entry name" value="RNA_pol_bsu_protrusion"/>
</dbReference>
<feature type="domain" description="RNA polymerase beta subunit protrusion" evidence="13">
    <location>
        <begin position="77"/>
        <end position="452"/>
    </location>
</feature>
<dbReference type="Gene3D" id="2.30.150.10">
    <property type="entry name" value="DNA-directed RNA polymerase, beta subunit, external 1 domain"/>
    <property type="match status" value="1"/>
</dbReference>
<dbReference type="NCBIfam" id="TIGR02013">
    <property type="entry name" value="rpoB"/>
    <property type="match status" value="1"/>
</dbReference>
<feature type="domain" description="RNA polymerase Rpb2" evidence="11">
    <location>
        <begin position="1098"/>
        <end position="1172"/>
    </location>
</feature>
<evidence type="ECO:0000256" key="3">
    <source>
        <dbReference type="ARBA" id="ARBA00022695"/>
    </source>
</evidence>
<evidence type="ECO:0000256" key="2">
    <source>
        <dbReference type="ARBA" id="ARBA00022679"/>
    </source>
</evidence>
<keyword evidence="3 6" id="KW-0548">Nucleotidyltransferase</keyword>
<dbReference type="Pfam" id="PF04560">
    <property type="entry name" value="RNA_pol_Rpb2_7"/>
    <property type="match status" value="1"/>
</dbReference>
<dbReference type="InterPro" id="IPR007645">
    <property type="entry name" value="RNA_pol_Rpb2_3"/>
</dbReference>
<dbReference type="Gene3D" id="2.40.50.100">
    <property type="match status" value="1"/>
</dbReference>
<evidence type="ECO:0000313" key="16">
    <source>
        <dbReference type="EMBL" id="OZG54193.1"/>
    </source>
</evidence>
<evidence type="ECO:0000256" key="6">
    <source>
        <dbReference type="HAMAP-Rule" id="MF_01321"/>
    </source>
</evidence>
<evidence type="ECO:0000259" key="15">
    <source>
        <dbReference type="Pfam" id="PF10385"/>
    </source>
</evidence>
<dbReference type="PROSITE" id="PS01166">
    <property type="entry name" value="RNA_POL_BETA"/>
    <property type="match status" value="1"/>
</dbReference>
<dbReference type="Pfam" id="PF04561">
    <property type="entry name" value="RNA_pol_Rpb2_2"/>
    <property type="match status" value="1"/>
</dbReference>
<dbReference type="CDD" id="cd00653">
    <property type="entry name" value="RNA_pol_B_RPB2"/>
    <property type="match status" value="1"/>
</dbReference>
<evidence type="ECO:0000256" key="1">
    <source>
        <dbReference type="ARBA" id="ARBA00022478"/>
    </source>
</evidence>
<dbReference type="InterPro" id="IPR007121">
    <property type="entry name" value="RNA_pol_bsu_CS"/>
</dbReference>
<evidence type="ECO:0000259" key="11">
    <source>
        <dbReference type="Pfam" id="PF04560"/>
    </source>
</evidence>
<dbReference type="Gene3D" id="2.40.50.150">
    <property type="match status" value="1"/>
</dbReference>
<comment type="function">
    <text evidence="6 8">DNA-dependent RNA polymerase catalyzes the transcription of DNA into RNA using the four ribonucleoside triphosphates as substrates.</text>
</comment>
<dbReference type="HAMAP" id="MF_01321">
    <property type="entry name" value="RNApol_bact_RpoB"/>
    <property type="match status" value="1"/>
</dbReference>
<evidence type="ECO:0000259" key="13">
    <source>
        <dbReference type="Pfam" id="PF04563"/>
    </source>
</evidence>
<evidence type="ECO:0000256" key="5">
    <source>
        <dbReference type="ARBA" id="ARBA00048552"/>
    </source>
</evidence>
<evidence type="ECO:0000259" key="10">
    <source>
        <dbReference type="Pfam" id="PF00562"/>
    </source>
</evidence>
<feature type="domain" description="RNA polymerase Rpb2" evidence="12">
    <location>
        <begin position="209"/>
        <end position="408"/>
    </location>
</feature>
<dbReference type="Pfam" id="PF00562">
    <property type="entry name" value="RNA_pol_Rpb2_6"/>
    <property type="match status" value="1"/>
</dbReference>
<accession>A0A261F574</accession>
<dbReference type="FunFam" id="3.90.1800.10:FF:000001">
    <property type="entry name" value="DNA-directed RNA polymerase subunit beta"/>
    <property type="match status" value="1"/>
</dbReference>
<dbReference type="Gene3D" id="2.40.270.10">
    <property type="entry name" value="DNA-directed RNA polymerase, subunit 2, domain 6"/>
    <property type="match status" value="1"/>
</dbReference>
<keyword evidence="4 6" id="KW-0804">Transcription</keyword>
<dbReference type="Pfam" id="PF04565">
    <property type="entry name" value="RNA_pol_Rpb2_3"/>
    <property type="match status" value="1"/>
</dbReference>
<dbReference type="InterPro" id="IPR007642">
    <property type="entry name" value="RNA_pol_Rpb2_2"/>
</dbReference>
<feature type="domain" description="DNA-directed RNA polymerase subunit 2 hybrid-binding" evidence="10">
    <location>
        <begin position="673"/>
        <end position="1096"/>
    </location>
</feature>
<gene>
    <name evidence="6" type="primary">rpoB</name>
    <name evidence="16" type="ORF">ALMA_0654</name>
</gene>
<dbReference type="InterPro" id="IPR010243">
    <property type="entry name" value="RNA_pol_bsu_bac"/>
</dbReference>
<organism evidence="16 17">
    <name type="scientific">Alloscardovia macacae</name>
    <dbReference type="NCBI Taxonomy" id="1160091"/>
    <lineage>
        <taxon>Bacteria</taxon>
        <taxon>Bacillati</taxon>
        <taxon>Actinomycetota</taxon>
        <taxon>Actinomycetes</taxon>
        <taxon>Bifidobacteriales</taxon>
        <taxon>Bifidobacteriaceae</taxon>
        <taxon>Alloscardovia</taxon>
    </lineage>
</organism>
<dbReference type="Proteomes" id="UP000243657">
    <property type="component" value="Unassembled WGS sequence"/>
</dbReference>
<comment type="catalytic activity">
    <reaction evidence="5 6 8">
        <text>RNA(n) + a ribonucleoside 5'-triphosphate = RNA(n+1) + diphosphate</text>
        <dbReference type="Rhea" id="RHEA:21248"/>
        <dbReference type="Rhea" id="RHEA-COMP:14527"/>
        <dbReference type="Rhea" id="RHEA-COMP:17342"/>
        <dbReference type="ChEBI" id="CHEBI:33019"/>
        <dbReference type="ChEBI" id="CHEBI:61557"/>
        <dbReference type="ChEBI" id="CHEBI:140395"/>
        <dbReference type="EC" id="2.7.7.6"/>
    </reaction>
</comment>